<dbReference type="RefSeq" id="WP_115406838.1">
    <property type="nucleotide sequence ID" value="NZ_UGYV01000001.1"/>
</dbReference>
<feature type="chain" id="PRO_5016945690" evidence="1">
    <location>
        <begin position="23"/>
        <end position="178"/>
    </location>
</feature>
<proteinExistence type="predicted"/>
<dbReference type="PANTHER" id="PTHR10438">
    <property type="entry name" value="THIOREDOXIN"/>
    <property type="match status" value="1"/>
</dbReference>
<dbReference type="CDD" id="cd02947">
    <property type="entry name" value="TRX_family"/>
    <property type="match status" value="1"/>
</dbReference>
<accession>A0A380B2X4</accession>
<dbReference type="Proteomes" id="UP000255061">
    <property type="component" value="Unassembled WGS sequence"/>
</dbReference>
<feature type="domain" description="Thioredoxin" evidence="2">
    <location>
        <begin position="37"/>
        <end position="178"/>
    </location>
</feature>
<dbReference type="PROSITE" id="PS51257">
    <property type="entry name" value="PROKAR_LIPOPROTEIN"/>
    <property type="match status" value="1"/>
</dbReference>
<dbReference type="PROSITE" id="PS51352">
    <property type="entry name" value="THIOREDOXIN_2"/>
    <property type="match status" value="1"/>
</dbReference>
<dbReference type="AlphaFoldDB" id="A0A380B2X4"/>
<dbReference type="Pfam" id="PF14595">
    <property type="entry name" value="Thioredoxin_9"/>
    <property type="match status" value="1"/>
</dbReference>
<feature type="signal peptide" evidence="1">
    <location>
        <begin position="1"/>
        <end position="22"/>
    </location>
</feature>
<dbReference type="PANTHER" id="PTHR10438:SF405">
    <property type="entry name" value="THIOREDOXIN DOMAIN-CONTAINING PROTEIN"/>
    <property type="match status" value="1"/>
</dbReference>
<dbReference type="InterPro" id="IPR050620">
    <property type="entry name" value="Thioredoxin_H-type-like"/>
</dbReference>
<protein>
    <submittedName>
        <fullName evidence="3">Thioredoxin</fullName>
    </submittedName>
</protein>
<sequence length="178" mass="19814">MHNNIKAFIATTALFFSCQVLANGGCGFEEQQQGLIATCSEEKQEVILTGVVEAQHLVTDLNEFADGYKSYQVDTAAIAPLKTVTEPTEIIVIIGTWCPDCHRETPRFIRIMEEVANPNIKVTYIGVDRSKKDPQGLAAKYEFTRIPTFIVLQQGKEIGRIVERPTVSLEKDLAEIVK</sequence>
<organism evidence="3 4">
    <name type="scientific">Shewanella morhuae</name>
    <dbReference type="NCBI Taxonomy" id="365591"/>
    <lineage>
        <taxon>Bacteria</taxon>
        <taxon>Pseudomonadati</taxon>
        <taxon>Pseudomonadota</taxon>
        <taxon>Gammaproteobacteria</taxon>
        <taxon>Alteromonadales</taxon>
        <taxon>Shewanellaceae</taxon>
        <taxon>Shewanella</taxon>
    </lineage>
</organism>
<dbReference type="Gene3D" id="3.40.30.10">
    <property type="entry name" value="Glutaredoxin"/>
    <property type="match status" value="1"/>
</dbReference>
<dbReference type="SUPFAM" id="SSF52833">
    <property type="entry name" value="Thioredoxin-like"/>
    <property type="match status" value="1"/>
</dbReference>
<gene>
    <name evidence="3" type="ORF">NCTC10736_03468</name>
</gene>
<dbReference type="InterPro" id="IPR013766">
    <property type="entry name" value="Thioredoxin_domain"/>
</dbReference>
<evidence type="ECO:0000259" key="2">
    <source>
        <dbReference type="PROSITE" id="PS51352"/>
    </source>
</evidence>
<name>A0A380B2X4_9GAMM</name>
<evidence type="ECO:0000313" key="4">
    <source>
        <dbReference type="Proteomes" id="UP000255061"/>
    </source>
</evidence>
<keyword evidence="1" id="KW-0732">Signal</keyword>
<dbReference type="EMBL" id="UGYV01000001">
    <property type="protein sequence ID" value="SUI92137.1"/>
    <property type="molecule type" value="Genomic_DNA"/>
</dbReference>
<evidence type="ECO:0000313" key="3">
    <source>
        <dbReference type="EMBL" id="SUI92137.1"/>
    </source>
</evidence>
<evidence type="ECO:0000256" key="1">
    <source>
        <dbReference type="SAM" id="SignalP"/>
    </source>
</evidence>
<dbReference type="InterPro" id="IPR036249">
    <property type="entry name" value="Thioredoxin-like_sf"/>
</dbReference>
<reference evidence="3 4" key="1">
    <citation type="submission" date="2018-06" db="EMBL/GenBank/DDBJ databases">
        <authorList>
            <consortium name="Pathogen Informatics"/>
            <person name="Doyle S."/>
        </authorList>
    </citation>
    <scope>NUCLEOTIDE SEQUENCE [LARGE SCALE GENOMIC DNA]</scope>
    <source>
        <strain evidence="3 4">NCTC10736</strain>
    </source>
</reference>